<dbReference type="EMBL" id="BJLD01000001">
    <property type="protein sequence ID" value="GEA42167.1"/>
    <property type="molecule type" value="Genomic_DNA"/>
</dbReference>
<sequence>MIDSRKRKAVIPGTFKFWFYPEDDVARRRERDDTRPTVFFLVKTHRYVPVKVSKDKTGARRRKEREGLFNFLVKSPHKWFELIGRFHRQP</sequence>
<dbReference type="Proteomes" id="UP000315234">
    <property type="component" value="Unassembled WGS sequence"/>
</dbReference>
<organism evidence="1 2">
    <name type="scientific">Corynebacterium striatum</name>
    <dbReference type="NCBI Taxonomy" id="43770"/>
    <lineage>
        <taxon>Bacteria</taxon>
        <taxon>Bacillati</taxon>
        <taxon>Actinomycetota</taxon>
        <taxon>Actinomycetes</taxon>
        <taxon>Mycobacteriales</taxon>
        <taxon>Corynebacteriaceae</taxon>
        <taxon>Corynebacterium</taxon>
    </lineage>
</organism>
<name>A0ABC9ZJ75_CORST</name>
<accession>A0ABC9ZJ75</accession>
<evidence type="ECO:0000313" key="2">
    <source>
        <dbReference type="Proteomes" id="UP000315234"/>
    </source>
</evidence>
<dbReference type="AlphaFoldDB" id="A0ABC9ZJ75"/>
<gene>
    <name evidence="1" type="ORF">Cst04h_03370</name>
</gene>
<comment type="caution">
    <text evidence="1">The sequence shown here is derived from an EMBL/GenBank/DDBJ whole genome shotgun (WGS) entry which is preliminary data.</text>
</comment>
<proteinExistence type="predicted"/>
<evidence type="ECO:0000313" key="1">
    <source>
        <dbReference type="EMBL" id="GEA42167.1"/>
    </source>
</evidence>
<protein>
    <submittedName>
        <fullName evidence="1">Uncharacterized protein</fullName>
    </submittedName>
</protein>
<reference evidence="1 2" key="1">
    <citation type="submission" date="2019-06" db="EMBL/GenBank/DDBJ databases">
        <title>Draft genome sequence of Corynebacterium striatum NBRC 15291.</title>
        <authorList>
            <person name="Miura T."/>
            <person name="Furukawa M."/>
            <person name="Shimamura M."/>
            <person name="Ohyama Y."/>
            <person name="Yamazoe A."/>
            <person name="Kawasaki H."/>
        </authorList>
    </citation>
    <scope>NUCLEOTIDE SEQUENCE [LARGE SCALE GENOMIC DNA]</scope>
    <source>
        <strain evidence="1 2">NBRC 15291</strain>
    </source>
</reference>